<dbReference type="CDD" id="cd06533">
    <property type="entry name" value="Glyco_transf_WecG_TagA"/>
    <property type="match status" value="1"/>
</dbReference>
<dbReference type="PANTHER" id="PTHR34136">
    <property type="match status" value="1"/>
</dbReference>
<evidence type="ECO:0000256" key="1">
    <source>
        <dbReference type="ARBA" id="ARBA00022676"/>
    </source>
</evidence>
<dbReference type="RefSeq" id="WP_310890332.1">
    <property type="nucleotide sequence ID" value="NZ_BAAAGR010000001.1"/>
</dbReference>
<dbReference type="InterPro" id="IPR004629">
    <property type="entry name" value="WecG_TagA_CpsF"/>
</dbReference>
<reference evidence="3 4" key="1">
    <citation type="submission" date="2021-06" db="EMBL/GenBank/DDBJ databases">
        <title>Genome-based taxonomic framework of Microbacterium strains isolated from marine environment, the description of four new species and reclassification of four preexisting species.</title>
        <authorList>
            <person name="Lee S.D."/>
            <person name="Kim S.-M."/>
            <person name="Byeon Y.-S."/>
            <person name="Yang H.L."/>
            <person name="Kim I.S."/>
        </authorList>
    </citation>
    <scope>NUCLEOTIDE SEQUENCE [LARGE SCALE GENOMIC DNA]</scope>
    <source>
        <strain evidence="3 4">KACC 20514</strain>
    </source>
</reference>
<evidence type="ECO:0000313" key="3">
    <source>
        <dbReference type="EMBL" id="MDS0244246.1"/>
    </source>
</evidence>
<gene>
    <name evidence="3" type="ORF">KZC50_01310</name>
</gene>
<sequence>MNHTQPVGGVPFSVATPQQAAQWVAETSLKLKSGIHIHLANAYTVALADKSAEYRETLTAGAVNFPDGKPVGAVSALRRDRPRLHQVRGPQLMLDTLAATQKSGARSYFLGSTSEVLTALERNVRAAYPHAKIVGIESPPFRALSERERADQIERIRASGANIVWVGLGTPKQDVVARELAAELPVAAVAVGAAFDFAAGTLKPSPQWVRSVGLEWAHRLYLEPRRLWRRYLFGNSRFLLAAIRWGRRED</sequence>
<evidence type="ECO:0000256" key="2">
    <source>
        <dbReference type="ARBA" id="ARBA00022679"/>
    </source>
</evidence>
<dbReference type="EMBL" id="JAHWXH010000001">
    <property type="protein sequence ID" value="MDS0244246.1"/>
    <property type="molecule type" value="Genomic_DNA"/>
</dbReference>
<keyword evidence="1" id="KW-0328">Glycosyltransferase</keyword>
<comment type="caution">
    <text evidence="3">The sequence shown here is derived from an EMBL/GenBank/DDBJ whole genome shotgun (WGS) entry which is preliminary data.</text>
</comment>
<name>A0AAJ2HDR8_9MICO</name>
<proteinExistence type="predicted"/>
<organism evidence="3 4">
    <name type="scientific">Microbacterium aurantiacum</name>
    <dbReference type="NCBI Taxonomy" id="162393"/>
    <lineage>
        <taxon>Bacteria</taxon>
        <taxon>Bacillati</taxon>
        <taxon>Actinomycetota</taxon>
        <taxon>Actinomycetes</taxon>
        <taxon>Micrococcales</taxon>
        <taxon>Microbacteriaceae</taxon>
        <taxon>Microbacterium</taxon>
    </lineage>
</organism>
<evidence type="ECO:0000313" key="4">
    <source>
        <dbReference type="Proteomes" id="UP001183582"/>
    </source>
</evidence>
<dbReference type="Pfam" id="PF03808">
    <property type="entry name" value="Glyco_tran_WecG"/>
    <property type="match status" value="1"/>
</dbReference>
<accession>A0AAJ2HDR8</accession>
<keyword evidence="2" id="KW-0808">Transferase</keyword>
<dbReference type="GeneID" id="301456822"/>
<protein>
    <submittedName>
        <fullName evidence="3">WecB/TagA/CpsF family glycosyltransferase</fullName>
    </submittedName>
</protein>
<dbReference type="PANTHER" id="PTHR34136:SF1">
    <property type="entry name" value="UDP-N-ACETYL-D-MANNOSAMINURONIC ACID TRANSFERASE"/>
    <property type="match status" value="1"/>
</dbReference>
<dbReference type="Proteomes" id="UP001183582">
    <property type="component" value="Unassembled WGS sequence"/>
</dbReference>
<dbReference type="AlphaFoldDB" id="A0AAJ2HDR8"/>
<dbReference type="GO" id="GO:0016758">
    <property type="term" value="F:hexosyltransferase activity"/>
    <property type="evidence" value="ECO:0007669"/>
    <property type="project" value="TreeGrafter"/>
</dbReference>
<dbReference type="NCBIfam" id="TIGR00696">
    <property type="entry name" value="wecG_tagA_cpsF"/>
    <property type="match status" value="1"/>
</dbReference>